<feature type="non-terminal residue" evidence="1">
    <location>
        <position position="1"/>
    </location>
</feature>
<comment type="caution">
    <text evidence="1">The sequence shown here is derived from an EMBL/GenBank/DDBJ whole genome shotgun (WGS) entry which is preliminary data.</text>
</comment>
<evidence type="ECO:0000313" key="2">
    <source>
        <dbReference type="Proteomes" id="UP000268093"/>
    </source>
</evidence>
<dbReference type="AlphaFoldDB" id="A0A433D1S4"/>
<reference evidence="1 2" key="1">
    <citation type="journal article" date="2018" name="New Phytol.">
        <title>Phylogenomics of Endogonaceae and evolution of mycorrhizas within Mucoromycota.</title>
        <authorList>
            <person name="Chang Y."/>
            <person name="Desiro A."/>
            <person name="Na H."/>
            <person name="Sandor L."/>
            <person name="Lipzen A."/>
            <person name="Clum A."/>
            <person name="Barry K."/>
            <person name="Grigoriev I.V."/>
            <person name="Martin F.M."/>
            <person name="Stajich J.E."/>
            <person name="Smith M.E."/>
            <person name="Bonito G."/>
            <person name="Spatafora J.W."/>
        </authorList>
    </citation>
    <scope>NUCLEOTIDE SEQUENCE [LARGE SCALE GENOMIC DNA]</scope>
    <source>
        <strain evidence="1 2">GMNB39</strain>
    </source>
</reference>
<name>A0A433D1S4_9FUNG</name>
<gene>
    <name evidence="1" type="ORF">BC936DRAFT_149008</name>
</gene>
<organism evidence="1 2">
    <name type="scientific">Jimgerdemannia flammicorona</name>
    <dbReference type="NCBI Taxonomy" id="994334"/>
    <lineage>
        <taxon>Eukaryota</taxon>
        <taxon>Fungi</taxon>
        <taxon>Fungi incertae sedis</taxon>
        <taxon>Mucoromycota</taxon>
        <taxon>Mucoromycotina</taxon>
        <taxon>Endogonomycetes</taxon>
        <taxon>Endogonales</taxon>
        <taxon>Endogonaceae</taxon>
        <taxon>Jimgerdemannia</taxon>
    </lineage>
</organism>
<dbReference type="SUPFAM" id="SSF47769">
    <property type="entry name" value="SAM/Pointed domain"/>
    <property type="match status" value="1"/>
</dbReference>
<accession>A0A433D1S4</accession>
<dbReference type="OrthoDB" id="5800688at2759"/>
<sequence length="146" mass="16572">SSKYARTELWTSTQHPIVDSKTRQRISTNHTTIKTKRPKRVSPLIIALGVSISAVRPGNPIIPDYLQENVVHEWSDDDVVAFLRANLKTLRPKDAQIQIFKERKIGGSSLLLTKDEFLIQPFELKFGPTLFDRPAYSGLEESKGDR</sequence>
<protein>
    <submittedName>
        <fullName evidence="1">Uncharacterized protein</fullName>
    </submittedName>
</protein>
<keyword evidence="2" id="KW-1185">Reference proteome</keyword>
<dbReference type="EMBL" id="RBNI01008339">
    <property type="protein sequence ID" value="RUP44788.1"/>
    <property type="molecule type" value="Genomic_DNA"/>
</dbReference>
<dbReference type="Proteomes" id="UP000268093">
    <property type="component" value="Unassembled WGS sequence"/>
</dbReference>
<dbReference type="InterPro" id="IPR013761">
    <property type="entry name" value="SAM/pointed_sf"/>
</dbReference>
<dbReference type="Gene3D" id="1.10.150.50">
    <property type="entry name" value="Transcription Factor, Ets-1"/>
    <property type="match status" value="1"/>
</dbReference>
<proteinExistence type="predicted"/>
<evidence type="ECO:0000313" key="1">
    <source>
        <dbReference type="EMBL" id="RUP44788.1"/>
    </source>
</evidence>